<dbReference type="AlphaFoldDB" id="A0AAQ2XYC6"/>
<organism evidence="1 2">
    <name type="scientific">Vibrio campbellii</name>
    <dbReference type="NCBI Taxonomy" id="680"/>
    <lineage>
        <taxon>Bacteria</taxon>
        <taxon>Pseudomonadati</taxon>
        <taxon>Pseudomonadota</taxon>
        <taxon>Gammaproteobacteria</taxon>
        <taxon>Vibrionales</taxon>
        <taxon>Vibrionaceae</taxon>
        <taxon>Vibrio</taxon>
    </lineage>
</organism>
<protein>
    <submittedName>
        <fullName evidence="1">Uncharacterized protein</fullName>
    </submittedName>
</protein>
<sequence length="158" mass="18122">MKILYFDTFSLFYSQQYIENNQSVSHAYEEWRKNSPTNLLKAVRPDLAGIDKLRRAAIESGFKLYPLGTRYTRSLFIANKLFDERELAPDKILNIRMGDSDPIRRMIAHSQALEAVWYVCGDADSEILSAFPERYLKSIFGLGVTDELIAKIHALKAV</sequence>
<dbReference type="EMBL" id="CP117988">
    <property type="protein sequence ID" value="WDG08718.1"/>
    <property type="molecule type" value="Genomic_DNA"/>
</dbReference>
<evidence type="ECO:0000313" key="1">
    <source>
        <dbReference type="EMBL" id="WDG08718.1"/>
    </source>
</evidence>
<dbReference type="RefSeq" id="WP_274290806.1">
    <property type="nucleotide sequence ID" value="NZ_CP117988.1"/>
</dbReference>
<accession>A0AAQ2XYC6</accession>
<evidence type="ECO:0000313" key="2">
    <source>
        <dbReference type="Proteomes" id="UP001219537"/>
    </source>
</evidence>
<gene>
    <name evidence="1" type="ORF">PUN50_02130</name>
</gene>
<proteinExistence type="predicted"/>
<name>A0AAQ2XYC6_9VIBR</name>
<reference evidence="1" key="1">
    <citation type="submission" date="2023-02" db="EMBL/GenBank/DDBJ databases">
        <title>Isolation, identification, and genome analysis of Vibrio campbellii in the Penaeus vannamei larvae stage.</title>
        <authorList>
            <person name="Huang T."/>
            <person name="Zhang B."/>
        </authorList>
    </citation>
    <scope>NUCLEOTIDE SEQUENCE</scope>
    <source>
        <strain evidence="1">20220413_1</strain>
    </source>
</reference>
<dbReference type="Proteomes" id="UP001219537">
    <property type="component" value="Chromosome 1"/>
</dbReference>